<protein>
    <submittedName>
        <fullName evidence="2">Uncharacterized protein</fullName>
    </submittedName>
</protein>
<accession>A0AAE7TNK0</accession>
<reference evidence="2 3" key="1">
    <citation type="journal article" date="2018" name="Emerg. Microbes Infect.">
        <title>Genomic analysis of oral Campylobacter concisus strains identified a potential bacterial molecular marker associated with active Crohn's disease.</title>
        <authorList>
            <person name="Liu F."/>
            <person name="Ma R."/>
            <person name="Tay C.Y.A."/>
            <person name="Octavia S."/>
            <person name="Lan R."/>
            <person name="Chung H.K.L."/>
            <person name="Riordan S.M."/>
            <person name="Grimm M.C."/>
            <person name="Leong R.W."/>
            <person name="Tanaka M.M."/>
            <person name="Connor S."/>
            <person name="Zhang L."/>
        </authorList>
    </citation>
    <scope>NUCLEOTIDE SEQUENCE [LARGE SCALE GENOMIC DNA]</scope>
    <source>
        <strain evidence="2 3">P27CDO-S2</strain>
    </source>
</reference>
<dbReference type="Proteomes" id="UP000594513">
    <property type="component" value="Chromosome"/>
</dbReference>
<feature type="signal peptide" evidence="1">
    <location>
        <begin position="1"/>
        <end position="18"/>
    </location>
</feature>
<keyword evidence="1" id="KW-0732">Signal</keyword>
<organism evidence="2 3">
    <name type="scientific">Campylobacter concisus</name>
    <dbReference type="NCBI Taxonomy" id="199"/>
    <lineage>
        <taxon>Bacteria</taxon>
        <taxon>Pseudomonadati</taxon>
        <taxon>Campylobacterota</taxon>
        <taxon>Epsilonproteobacteria</taxon>
        <taxon>Campylobacterales</taxon>
        <taxon>Campylobacteraceae</taxon>
        <taxon>Campylobacter</taxon>
    </lineage>
</organism>
<dbReference type="AlphaFoldDB" id="A0AAE7TNK0"/>
<proteinExistence type="predicted"/>
<evidence type="ECO:0000313" key="2">
    <source>
        <dbReference type="EMBL" id="QPH85824.1"/>
    </source>
</evidence>
<gene>
    <name evidence="2" type="ORF">CVT17_02025</name>
</gene>
<dbReference type="EMBL" id="CP049272">
    <property type="protein sequence ID" value="QPH85824.1"/>
    <property type="molecule type" value="Genomic_DNA"/>
</dbReference>
<name>A0AAE7TNK0_9BACT</name>
<feature type="chain" id="PRO_5042195124" evidence="1">
    <location>
        <begin position="19"/>
        <end position="339"/>
    </location>
</feature>
<evidence type="ECO:0000313" key="3">
    <source>
        <dbReference type="Proteomes" id="UP000594513"/>
    </source>
</evidence>
<sequence>MKRIFALLLLATSIYASTQGKYDIEETITKDGVTVASKILQGTESIYASDDLYAQLVFNFFSISDDLPSDRVKGGCDNTIYDQRNKGMLIIDGYYYLCKKTKNSQDIKCGNDHEELVLNFNKTDKNNTYSLNFIGKNIELKKVLDQKMVFAIYDTQKIERERFLGEYEGIDTILEPLFGDKTLNDYVFNKNFNFMPAYSSYTAIYIAGDKLGLKYNMYCSCQAGTADGSYAKIEVFDVNGKVLDNKYFVNDYSRFINHIKYGGTTGFNLDKYYNIRIGEYRISLYPYRGRLYLFHKNIFEKNDPSYSLFRDDSHQPKAFYYNSELQYFLSEDGKKYIYR</sequence>
<evidence type="ECO:0000256" key="1">
    <source>
        <dbReference type="SAM" id="SignalP"/>
    </source>
</evidence>
<dbReference type="RefSeq" id="WP_107858484.1">
    <property type="nucleotide sequence ID" value="NZ_CP049272.1"/>
</dbReference>